<gene>
    <name evidence="4" type="ORF">F3Y22_tig00004620pilonHSYRG00117</name>
</gene>
<protein>
    <submittedName>
        <fullName evidence="4">Uncharacterized protein</fullName>
    </submittedName>
</protein>
<keyword evidence="3" id="KW-0808">Transferase</keyword>
<evidence type="ECO:0000313" key="4">
    <source>
        <dbReference type="EMBL" id="KAE8728354.1"/>
    </source>
</evidence>
<dbReference type="InterPro" id="IPR002213">
    <property type="entry name" value="UDP_glucos_trans"/>
</dbReference>
<reference evidence="4" key="1">
    <citation type="submission" date="2019-09" db="EMBL/GenBank/DDBJ databases">
        <title>Draft genome information of white flower Hibiscus syriacus.</title>
        <authorList>
            <person name="Kim Y.-M."/>
        </authorList>
    </citation>
    <scope>NUCLEOTIDE SEQUENCE [LARGE SCALE GENOMIC DNA]</scope>
    <source>
        <strain evidence="4">YM2019G1</strain>
    </source>
</reference>
<dbReference type="Gene3D" id="3.40.50.2000">
    <property type="entry name" value="Glycogen Phosphorylase B"/>
    <property type="match status" value="2"/>
</dbReference>
<dbReference type="Pfam" id="PF00201">
    <property type="entry name" value="UDPGT"/>
    <property type="match status" value="1"/>
</dbReference>
<dbReference type="CDD" id="cd03784">
    <property type="entry name" value="GT1_Gtf-like"/>
    <property type="match status" value="1"/>
</dbReference>
<evidence type="ECO:0000256" key="1">
    <source>
        <dbReference type="ARBA" id="ARBA00009995"/>
    </source>
</evidence>
<dbReference type="GO" id="GO:0035251">
    <property type="term" value="F:UDP-glucosyltransferase activity"/>
    <property type="evidence" value="ECO:0007669"/>
    <property type="project" value="TreeGrafter"/>
</dbReference>
<evidence type="ECO:0000256" key="2">
    <source>
        <dbReference type="ARBA" id="ARBA00022676"/>
    </source>
</evidence>
<dbReference type="PANTHER" id="PTHR48047">
    <property type="entry name" value="GLYCOSYLTRANSFERASE"/>
    <property type="match status" value="1"/>
</dbReference>
<organism evidence="4 5">
    <name type="scientific">Hibiscus syriacus</name>
    <name type="common">Rose of Sharon</name>
    <dbReference type="NCBI Taxonomy" id="106335"/>
    <lineage>
        <taxon>Eukaryota</taxon>
        <taxon>Viridiplantae</taxon>
        <taxon>Streptophyta</taxon>
        <taxon>Embryophyta</taxon>
        <taxon>Tracheophyta</taxon>
        <taxon>Spermatophyta</taxon>
        <taxon>Magnoliopsida</taxon>
        <taxon>eudicotyledons</taxon>
        <taxon>Gunneridae</taxon>
        <taxon>Pentapetalae</taxon>
        <taxon>rosids</taxon>
        <taxon>malvids</taxon>
        <taxon>Malvales</taxon>
        <taxon>Malvaceae</taxon>
        <taxon>Malvoideae</taxon>
        <taxon>Hibiscus</taxon>
    </lineage>
</organism>
<name>A0A6A3CIM1_HIBSY</name>
<accession>A0A6A3CIM1</accession>
<sequence>MACWSSFSVNRDIDDKVERGEKTSVSKHDCLHWLNGKKPRSVIYICFGSLTRFNKNQTVEIANALQASDHSFIWVVGKAIKTSNDEEQELWLPQEFEEKVKENGRGLVIRGWAPQTLILEHEAIGGFLTHCGWNSILEGVVAGVSVGNEIWKVWATQDSPNIKTSNDILMAINTVMGNTDESMDMRKRAKKLGEQAKKSIEQGNSSYNDIDRLVKDIKMHKNSKQ</sequence>
<comment type="caution">
    <text evidence="4">The sequence shown here is derived from an EMBL/GenBank/DDBJ whole genome shotgun (WGS) entry which is preliminary data.</text>
</comment>
<dbReference type="FunFam" id="3.40.50.2000:FF:000056">
    <property type="entry name" value="Glycosyltransferase"/>
    <property type="match status" value="1"/>
</dbReference>
<dbReference type="AlphaFoldDB" id="A0A6A3CIM1"/>
<proteinExistence type="inferred from homology"/>
<dbReference type="SUPFAM" id="SSF53756">
    <property type="entry name" value="UDP-Glycosyltransferase/glycogen phosphorylase"/>
    <property type="match status" value="1"/>
</dbReference>
<keyword evidence="5" id="KW-1185">Reference proteome</keyword>
<keyword evidence="2" id="KW-0328">Glycosyltransferase</keyword>
<dbReference type="EMBL" id="VEPZ02000269">
    <property type="protein sequence ID" value="KAE8728354.1"/>
    <property type="molecule type" value="Genomic_DNA"/>
</dbReference>
<comment type="similarity">
    <text evidence="1">Belongs to the UDP-glycosyltransferase family.</text>
</comment>
<evidence type="ECO:0000313" key="5">
    <source>
        <dbReference type="Proteomes" id="UP000436088"/>
    </source>
</evidence>
<dbReference type="Proteomes" id="UP000436088">
    <property type="component" value="Unassembled WGS sequence"/>
</dbReference>
<dbReference type="PANTHER" id="PTHR48047:SF182">
    <property type="entry name" value="GLYCOSYLTRANSFERASE"/>
    <property type="match status" value="1"/>
</dbReference>
<evidence type="ECO:0000256" key="3">
    <source>
        <dbReference type="ARBA" id="ARBA00022679"/>
    </source>
</evidence>